<comment type="caution">
    <text evidence="2">The sequence shown here is derived from an EMBL/GenBank/DDBJ whole genome shotgun (WGS) entry which is preliminary data.</text>
</comment>
<reference evidence="2" key="1">
    <citation type="journal article" date="2015" name="Nature">
        <title>Complex archaea that bridge the gap between prokaryotes and eukaryotes.</title>
        <authorList>
            <person name="Spang A."/>
            <person name="Saw J.H."/>
            <person name="Jorgensen S.L."/>
            <person name="Zaremba-Niedzwiedzka K."/>
            <person name="Martijn J."/>
            <person name="Lind A.E."/>
            <person name="van Eijk R."/>
            <person name="Schleper C."/>
            <person name="Guy L."/>
            <person name="Ettema T.J."/>
        </authorList>
    </citation>
    <scope>NUCLEOTIDE SEQUENCE</scope>
</reference>
<evidence type="ECO:0000256" key="1">
    <source>
        <dbReference type="SAM" id="Phobius"/>
    </source>
</evidence>
<keyword evidence="1" id="KW-0812">Transmembrane</keyword>
<feature type="transmembrane region" description="Helical" evidence="1">
    <location>
        <begin position="12"/>
        <end position="32"/>
    </location>
</feature>
<gene>
    <name evidence="2" type="ORF">LCGC14_1078190</name>
</gene>
<sequence length="74" mass="8132">MAKDTIAVPKSIVVTIIGCLIISVVSFVVYWAKGTESSIHTNQQAIMAQDKAVGIIQEWEKGHEKNKSAHHTDE</sequence>
<proteinExistence type="predicted"/>
<evidence type="ECO:0000313" key="2">
    <source>
        <dbReference type="EMBL" id="KKN06349.1"/>
    </source>
</evidence>
<keyword evidence="1" id="KW-1133">Transmembrane helix</keyword>
<accession>A0A0F9MKX5</accession>
<dbReference type="EMBL" id="LAZR01004702">
    <property type="protein sequence ID" value="KKN06349.1"/>
    <property type="molecule type" value="Genomic_DNA"/>
</dbReference>
<dbReference type="AlphaFoldDB" id="A0A0F9MKX5"/>
<keyword evidence="1" id="KW-0472">Membrane</keyword>
<protein>
    <submittedName>
        <fullName evidence="2">Uncharacterized protein</fullName>
    </submittedName>
</protein>
<organism evidence="2">
    <name type="scientific">marine sediment metagenome</name>
    <dbReference type="NCBI Taxonomy" id="412755"/>
    <lineage>
        <taxon>unclassified sequences</taxon>
        <taxon>metagenomes</taxon>
        <taxon>ecological metagenomes</taxon>
    </lineage>
</organism>
<name>A0A0F9MKX5_9ZZZZ</name>